<accession>A0A917TYK8</accession>
<dbReference type="EMBL" id="BMPI01000026">
    <property type="protein sequence ID" value="GGM43873.1"/>
    <property type="molecule type" value="Genomic_DNA"/>
</dbReference>
<name>A0A917TYK8_9ACTN</name>
<dbReference type="InterPro" id="IPR005583">
    <property type="entry name" value="YaaA"/>
</dbReference>
<sequence length="246" mass="26321">MLILLPPSEGKAAAPRRGSPLDLDGLTLPELRAAREAVLDDLTKLSADPETALATLGLSAGQAAELERNAALRDAPAVPAGKLYTGVLYDALDLASLPAPAKRRARNQLLIFSGLWGVVDLADRIPPYRCSIGVRLPTAGSLSTHWKAALAGPLDELAGDDLVLDLRSSAYVPMWTPRNAVSVRVLHDGKVVSHFNKATKGRVVRDLLLAGARPRTPARLAQALEQVGYRVETRRPDQLDVVVDTL</sequence>
<dbReference type="AlphaFoldDB" id="A0A917TYK8"/>
<protein>
    <submittedName>
        <fullName evidence="1">UPF0246 protein</fullName>
    </submittedName>
</protein>
<comment type="caution">
    <text evidence="1">The sequence shown here is derived from an EMBL/GenBank/DDBJ whole genome shotgun (WGS) entry which is preliminary data.</text>
</comment>
<proteinExistence type="predicted"/>
<dbReference type="PANTHER" id="PTHR30283">
    <property type="entry name" value="PEROXIDE STRESS RESPONSE PROTEIN YAAA"/>
    <property type="match status" value="1"/>
</dbReference>
<reference evidence="1" key="2">
    <citation type="submission" date="2020-09" db="EMBL/GenBank/DDBJ databases">
        <authorList>
            <person name="Sun Q."/>
            <person name="Ohkuma M."/>
        </authorList>
    </citation>
    <scope>NUCLEOTIDE SEQUENCE</scope>
    <source>
        <strain evidence="1">JCM 19831</strain>
    </source>
</reference>
<gene>
    <name evidence="1" type="ORF">GCM10007977_051810</name>
</gene>
<organism evidence="1 2">
    <name type="scientific">Dactylosporangium sucinum</name>
    <dbReference type="NCBI Taxonomy" id="1424081"/>
    <lineage>
        <taxon>Bacteria</taxon>
        <taxon>Bacillati</taxon>
        <taxon>Actinomycetota</taxon>
        <taxon>Actinomycetes</taxon>
        <taxon>Micromonosporales</taxon>
        <taxon>Micromonosporaceae</taxon>
        <taxon>Dactylosporangium</taxon>
    </lineage>
</organism>
<reference evidence="1" key="1">
    <citation type="journal article" date="2014" name="Int. J. Syst. Evol. Microbiol.">
        <title>Complete genome sequence of Corynebacterium casei LMG S-19264T (=DSM 44701T), isolated from a smear-ripened cheese.</title>
        <authorList>
            <consortium name="US DOE Joint Genome Institute (JGI-PGF)"/>
            <person name="Walter F."/>
            <person name="Albersmeier A."/>
            <person name="Kalinowski J."/>
            <person name="Ruckert C."/>
        </authorList>
    </citation>
    <scope>NUCLEOTIDE SEQUENCE</scope>
    <source>
        <strain evidence="1">JCM 19831</strain>
    </source>
</reference>
<dbReference type="NCBIfam" id="NF002545">
    <property type="entry name" value="PRK02101.2-3"/>
    <property type="match status" value="1"/>
</dbReference>
<dbReference type="Pfam" id="PF03883">
    <property type="entry name" value="H2O2_YaaD"/>
    <property type="match status" value="1"/>
</dbReference>
<dbReference type="GO" id="GO:0005829">
    <property type="term" value="C:cytosol"/>
    <property type="evidence" value="ECO:0007669"/>
    <property type="project" value="TreeGrafter"/>
</dbReference>
<dbReference type="GO" id="GO:0033194">
    <property type="term" value="P:response to hydroperoxide"/>
    <property type="evidence" value="ECO:0007669"/>
    <property type="project" value="TreeGrafter"/>
</dbReference>
<keyword evidence="2" id="KW-1185">Reference proteome</keyword>
<evidence type="ECO:0000313" key="2">
    <source>
        <dbReference type="Proteomes" id="UP000642070"/>
    </source>
</evidence>
<evidence type="ECO:0000313" key="1">
    <source>
        <dbReference type="EMBL" id="GGM43873.1"/>
    </source>
</evidence>
<dbReference type="RefSeq" id="WP_190252527.1">
    <property type="nucleotide sequence ID" value="NZ_BMPI01000026.1"/>
</dbReference>
<dbReference type="Proteomes" id="UP000642070">
    <property type="component" value="Unassembled WGS sequence"/>
</dbReference>
<dbReference type="PANTHER" id="PTHR30283:SF4">
    <property type="entry name" value="PEROXIDE STRESS RESISTANCE PROTEIN YAAA"/>
    <property type="match status" value="1"/>
</dbReference>